<feature type="domain" description="Ig-like" evidence="10">
    <location>
        <begin position="503"/>
        <end position="613"/>
    </location>
</feature>
<dbReference type="CDD" id="cd00063">
    <property type="entry name" value="FN3"/>
    <property type="match status" value="1"/>
</dbReference>
<feature type="domain" description="Fibronectin type-III" evidence="11">
    <location>
        <begin position="717"/>
        <end position="826"/>
    </location>
</feature>
<evidence type="ECO:0000256" key="4">
    <source>
        <dbReference type="ARBA" id="ARBA00023157"/>
    </source>
</evidence>
<dbReference type="SMART" id="SM00060">
    <property type="entry name" value="FN3"/>
    <property type="match status" value="1"/>
</dbReference>
<dbReference type="InterPro" id="IPR003599">
    <property type="entry name" value="Ig_sub"/>
</dbReference>
<dbReference type="PROSITE" id="PS50853">
    <property type="entry name" value="FN3"/>
    <property type="match status" value="1"/>
</dbReference>
<keyword evidence="8" id="KW-0812">Transmembrane</keyword>
<proteinExistence type="predicted"/>
<keyword evidence="9" id="KW-0732">Signal</keyword>
<dbReference type="InterPro" id="IPR051275">
    <property type="entry name" value="Cell_adhesion_signaling"/>
</dbReference>
<dbReference type="Pfam" id="PF00041">
    <property type="entry name" value="fn3"/>
    <property type="match status" value="1"/>
</dbReference>
<feature type="domain" description="Ig-like" evidence="10">
    <location>
        <begin position="231"/>
        <end position="311"/>
    </location>
</feature>
<dbReference type="InterPro" id="IPR036179">
    <property type="entry name" value="Ig-like_dom_sf"/>
</dbReference>
<dbReference type="InterPro" id="IPR013783">
    <property type="entry name" value="Ig-like_fold"/>
</dbReference>
<keyword evidence="6" id="KW-0393">Immunoglobulin domain</keyword>
<dbReference type="GO" id="GO:0050839">
    <property type="term" value="F:cell adhesion molecule binding"/>
    <property type="evidence" value="ECO:0007669"/>
    <property type="project" value="TreeGrafter"/>
</dbReference>
<dbReference type="InterPro" id="IPR003961">
    <property type="entry name" value="FN3_dom"/>
</dbReference>
<dbReference type="PANTHER" id="PTHR11640">
    <property type="entry name" value="NEPHRIN"/>
    <property type="match status" value="1"/>
</dbReference>
<evidence type="ECO:0000256" key="6">
    <source>
        <dbReference type="ARBA" id="ARBA00023319"/>
    </source>
</evidence>
<evidence type="ECO:0000313" key="13">
    <source>
        <dbReference type="Proteomes" id="UP001154078"/>
    </source>
</evidence>
<keyword evidence="5" id="KW-0325">Glycoprotein</keyword>
<evidence type="ECO:0000256" key="7">
    <source>
        <dbReference type="SAM" id="MobiDB-lite"/>
    </source>
</evidence>
<keyword evidence="3 8" id="KW-0472">Membrane</keyword>
<feature type="domain" description="Ig-like" evidence="10">
    <location>
        <begin position="131"/>
        <end position="221"/>
    </location>
</feature>
<feature type="transmembrane region" description="Helical" evidence="8">
    <location>
        <begin position="957"/>
        <end position="978"/>
    </location>
</feature>
<dbReference type="GO" id="GO:0005886">
    <property type="term" value="C:plasma membrane"/>
    <property type="evidence" value="ECO:0007669"/>
    <property type="project" value="TreeGrafter"/>
</dbReference>
<dbReference type="OrthoDB" id="5857426at2759"/>
<keyword evidence="4" id="KW-1015">Disulfide bond</keyword>
<dbReference type="GO" id="GO:0009653">
    <property type="term" value="P:anatomical structure morphogenesis"/>
    <property type="evidence" value="ECO:0007669"/>
    <property type="project" value="UniProtKB-ARBA"/>
</dbReference>
<evidence type="ECO:0000259" key="10">
    <source>
        <dbReference type="PROSITE" id="PS50835"/>
    </source>
</evidence>
<dbReference type="InterPro" id="IPR007110">
    <property type="entry name" value="Ig-like_dom"/>
</dbReference>
<feature type="domain" description="Ig-like" evidence="10">
    <location>
        <begin position="32"/>
        <end position="123"/>
    </location>
</feature>
<dbReference type="GO" id="GO:0098609">
    <property type="term" value="P:cell-cell adhesion"/>
    <property type="evidence" value="ECO:0007669"/>
    <property type="project" value="TreeGrafter"/>
</dbReference>
<dbReference type="SUPFAM" id="SSF49265">
    <property type="entry name" value="Fibronectin type III"/>
    <property type="match status" value="1"/>
</dbReference>
<dbReference type="Proteomes" id="UP001154078">
    <property type="component" value="Chromosome 4"/>
</dbReference>
<feature type="signal peptide" evidence="9">
    <location>
        <begin position="1"/>
        <end position="23"/>
    </location>
</feature>
<dbReference type="AlphaFoldDB" id="A0A9P0FIY0"/>
<feature type="domain" description="Ig-like" evidence="10">
    <location>
        <begin position="616"/>
        <end position="713"/>
    </location>
</feature>
<dbReference type="InterPro" id="IPR003598">
    <property type="entry name" value="Ig_sub2"/>
</dbReference>
<name>A0A9P0FIY0_BRAAE</name>
<reference evidence="12" key="1">
    <citation type="submission" date="2021-12" db="EMBL/GenBank/DDBJ databases">
        <authorList>
            <person name="King R."/>
        </authorList>
    </citation>
    <scope>NUCLEOTIDE SEQUENCE</scope>
</reference>
<comment type="subcellular location">
    <subcellularLocation>
        <location evidence="1">Membrane</location>
        <topology evidence="1">Single-pass type I membrane protein</topology>
    </subcellularLocation>
</comment>
<feature type="region of interest" description="Disordered" evidence="7">
    <location>
        <begin position="989"/>
        <end position="1012"/>
    </location>
</feature>
<dbReference type="SMART" id="SM00408">
    <property type="entry name" value="IGc2"/>
    <property type="match status" value="7"/>
</dbReference>
<evidence type="ECO:0000256" key="3">
    <source>
        <dbReference type="ARBA" id="ARBA00023136"/>
    </source>
</evidence>
<dbReference type="GO" id="GO:0005911">
    <property type="term" value="C:cell-cell junction"/>
    <property type="evidence" value="ECO:0007669"/>
    <property type="project" value="TreeGrafter"/>
</dbReference>
<dbReference type="SMART" id="SM00409">
    <property type="entry name" value="IG"/>
    <property type="match status" value="7"/>
</dbReference>
<keyword evidence="8" id="KW-1133">Transmembrane helix</keyword>
<dbReference type="EMBL" id="OV121135">
    <property type="protein sequence ID" value="CAH0555467.1"/>
    <property type="molecule type" value="Genomic_DNA"/>
</dbReference>
<dbReference type="PROSITE" id="PS50835">
    <property type="entry name" value="IG_LIKE"/>
    <property type="match status" value="7"/>
</dbReference>
<dbReference type="PANTHER" id="PTHR11640:SF134">
    <property type="entry name" value="ECHINOID, ISOFORM A-RELATED"/>
    <property type="match status" value="1"/>
</dbReference>
<evidence type="ECO:0000256" key="2">
    <source>
        <dbReference type="ARBA" id="ARBA00022737"/>
    </source>
</evidence>
<keyword evidence="2" id="KW-0677">Repeat</keyword>
<dbReference type="GO" id="GO:0030154">
    <property type="term" value="P:cell differentiation"/>
    <property type="evidence" value="ECO:0007669"/>
    <property type="project" value="UniProtKB-ARBA"/>
</dbReference>
<dbReference type="Pfam" id="PF07679">
    <property type="entry name" value="I-set"/>
    <property type="match status" value="2"/>
</dbReference>
<dbReference type="InterPro" id="IPR036116">
    <property type="entry name" value="FN3_sf"/>
</dbReference>
<feature type="chain" id="PRO_5040160250" evidence="9">
    <location>
        <begin position="24"/>
        <end position="1242"/>
    </location>
</feature>
<keyword evidence="13" id="KW-1185">Reference proteome</keyword>
<protein>
    <submittedName>
        <fullName evidence="12">Uncharacterized protein</fullName>
    </submittedName>
</protein>
<dbReference type="Pfam" id="PF13895">
    <property type="entry name" value="Ig_2"/>
    <property type="match status" value="2"/>
</dbReference>
<gene>
    <name evidence="12" type="ORF">MELIAE_LOCUS6836</name>
</gene>
<sequence>MDSSTRFSCFILLGLIICVMVRADDVTRDTREKEDVTLECRFSLQSEKTLFYWTKHIKETHDSVAIGSEPLDNNYKLNYQPEKGIYDLLISNASYDRDNGKFECKVKVAGSGETIHVQRYTLTVLTAPQEPQIAPSPHVTVTEGKRQELTCSSLGGSPDPQVKWYRDGSVYPLEASLKNGGSRDQPTTATLSITPTKDDDEATFRCEVWNRALPDDKKMISTVVLSVNYFPRVEVGPENPLRIERDSMATLQCSVDSKPKVSSVRWTRNGRFISGSENHVIHRVSIQDAGKYSCSADNGLGKVGEKEMALDVLYGPIVTLEAKTKEAEEGESVFIKCNVSSNPSPMIIEWVKDGKPDFRQVGDTLRLSHVTAENAGTYICRAVNIISPSSVPIRRTEKIGNVSIALLIRHKPGKARIMPDKPIATEGSAVTLTCTATPPGWPLPQYRWFRIGSDGQNTILATGTKYTIANANLGTEGVYNCQATNELGPGEMASVNLEVHVPPSIKLKLKPAETKRVGDQGFSVACNAKGKPRPMVRWLKDGEELTPDANMYEVKTEFTESNNGATTVQSILKFHGNARPNNNELLPSDRGVYACSFENEVRRSESTMHLKIEHEPIVLHQYNKVAYDISEIAEVVCRVQAYPKPEFKWFFGTNLSPLHSSSEGHYVVQTKADENDIYTSVLKISNIKKSDYGEYNCQIVNNLGDIQTKIRLQPKGPPEKPTKLVSLHTGHNFVTLGWEPGFNGGIFNTKYFVSYKKISSDDDIIVEGCGMVTKTTDWSEVDCQQNVPCNVSHLEQHQSYLFKVKALNTKGNSENSQEIKVTTRVDRIPVPQRVSYNRASHTLAINVPATCLPLIAIVESVANENHPITAWQVIDTLPLQVSGLTPTYKEKNLDENNRRSSGRALVDEPIGVNDEYNPRLRVKLCLRTHHDLCGEFVEAEFGYAHIREASALTTPTLIAIVISCIVFLLFVGLLLIFCRCKRNQSKKSQQAKDYEMDSVRPTIVPQQNQAPPPYYPSTGMDNKALEHSLDLALAMEDQKTVYATQNGYGYHVANQDMPQRQNVNNGDWANMGYLENSYSNSNNGGSVNSQDSLWQMKMAAASTNSNNQLQPHHMNVDRQNSYGYDPITHGGYGAVDDYAPYPHITTQSNHGDDYNMRNSNNPSRQDYCSDPYAAVHKPKKRIEQHIDSPYHDVSGLPDPYLEQMVEDEKPPQHMSLNYEESLESGYSTPNSRTRRVIREIIV</sequence>
<organism evidence="12 13">
    <name type="scientific">Brassicogethes aeneus</name>
    <name type="common">Rape pollen beetle</name>
    <name type="synonym">Meligethes aeneus</name>
    <dbReference type="NCBI Taxonomy" id="1431903"/>
    <lineage>
        <taxon>Eukaryota</taxon>
        <taxon>Metazoa</taxon>
        <taxon>Ecdysozoa</taxon>
        <taxon>Arthropoda</taxon>
        <taxon>Hexapoda</taxon>
        <taxon>Insecta</taxon>
        <taxon>Pterygota</taxon>
        <taxon>Neoptera</taxon>
        <taxon>Endopterygota</taxon>
        <taxon>Coleoptera</taxon>
        <taxon>Polyphaga</taxon>
        <taxon>Cucujiformia</taxon>
        <taxon>Nitidulidae</taxon>
        <taxon>Meligethinae</taxon>
        <taxon>Brassicogethes</taxon>
    </lineage>
</organism>
<accession>A0A9P0FIY0</accession>
<evidence type="ECO:0000256" key="9">
    <source>
        <dbReference type="SAM" id="SignalP"/>
    </source>
</evidence>
<feature type="domain" description="Ig-like" evidence="10">
    <location>
        <begin position="316"/>
        <end position="400"/>
    </location>
</feature>
<evidence type="ECO:0000313" key="12">
    <source>
        <dbReference type="EMBL" id="CAH0555467.1"/>
    </source>
</evidence>
<evidence type="ECO:0000256" key="1">
    <source>
        <dbReference type="ARBA" id="ARBA00004479"/>
    </source>
</evidence>
<dbReference type="Gene3D" id="2.60.40.10">
    <property type="entry name" value="Immunoglobulins"/>
    <property type="match status" value="8"/>
</dbReference>
<dbReference type="Pfam" id="PF13927">
    <property type="entry name" value="Ig_3"/>
    <property type="match status" value="2"/>
</dbReference>
<dbReference type="CDD" id="cd00096">
    <property type="entry name" value="Ig"/>
    <property type="match status" value="1"/>
</dbReference>
<dbReference type="SUPFAM" id="SSF48726">
    <property type="entry name" value="Immunoglobulin"/>
    <property type="match status" value="7"/>
</dbReference>
<evidence type="ECO:0000259" key="11">
    <source>
        <dbReference type="PROSITE" id="PS50853"/>
    </source>
</evidence>
<feature type="domain" description="Ig-like" evidence="10">
    <location>
        <begin position="412"/>
        <end position="498"/>
    </location>
</feature>
<evidence type="ECO:0000256" key="5">
    <source>
        <dbReference type="ARBA" id="ARBA00023180"/>
    </source>
</evidence>
<dbReference type="InterPro" id="IPR013098">
    <property type="entry name" value="Ig_I-set"/>
</dbReference>
<evidence type="ECO:0000256" key="8">
    <source>
        <dbReference type="SAM" id="Phobius"/>
    </source>
</evidence>